<feature type="compositionally biased region" description="Low complexity" evidence="1">
    <location>
        <begin position="191"/>
        <end position="214"/>
    </location>
</feature>
<dbReference type="InParanoid" id="L2GL54"/>
<dbReference type="AlphaFoldDB" id="L2GL54"/>
<accession>L2GL54</accession>
<feature type="region of interest" description="Disordered" evidence="1">
    <location>
        <begin position="191"/>
        <end position="218"/>
    </location>
</feature>
<protein>
    <submittedName>
        <fullName evidence="2">Uncharacterized protein</fullName>
    </submittedName>
</protein>
<keyword evidence="3" id="KW-1185">Reference proteome</keyword>
<evidence type="ECO:0000313" key="3">
    <source>
        <dbReference type="Proteomes" id="UP000011082"/>
    </source>
</evidence>
<gene>
    <name evidence="2" type="ORF">VICG_01719</name>
</gene>
<sequence length="388" mass="44694">MNSRIVLPVLFGVSLSKHYLDNANQNRTRFSSSNADKVPDSHGVSDKHDSIYVSIGTNPDKTGSYNHPASNSAEIPFTNTDNSIHVFKPKTVSKEIKELKEWETKNIVFIVGTSRVESDNIPEFTKKIKLLIDVDSTIHKKELSQRQDYRNWEDYMENTYQPLFSKYRDVIFKMEKEQIKEMLKLKDNFATANSSNAGTNNHSNTTTKSNAKSSSSKRNRTRISNAFLPFMLDRFYFAKPSAFDLTVNATNLLLTIVGSEDLSKEEMNELKRRFVMTQFKDSSPNGNIYTSNYSSTLWNKELSRSEIREIMADFDLSSVMDSLKEYFDFMKRLGKIVNIDKEYSFVYPVLNIEDFEESEKNILVECSEVFEGYLQNVKGIKGWIGRNK</sequence>
<dbReference type="GeneID" id="19882429"/>
<dbReference type="HOGENOM" id="CLU_712132_0_0_1"/>
<dbReference type="EMBL" id="JH370147">
    <property type="protein sequence ID" value="ELA41230.1"/>
    <property type="molecule type" value="Genomic_DNA"/>
</dbReference>
<name>L2GL54_VITCO</name>
<feature type="compositionally biased region" description="Basic and acidic residues" evidence="1">
    <location>
        <begin position="37"/>
        <end position="48"/>
    </location>
</feature>
<evidence type="ECO:0000313" key="2">
    <source>
        <dbReference type="EMBL" id="ELA41230.1"/>
    </source>
</evidence>
<reference evidence="3" key="1">
    <citation type="submission" date="2011-05" db="EMBL/GenBank/DDBJ databases">
        <title>The genome sequence of Vittaforma corneae strain ATCC 50505.</title>
        <authorList>
            <consortium name="The Broad Institute Genome Sequencing Platform"/>
            <person name="Cuomo C."/>
            <person name="Didier E."/>
            <person name="Bowers L."/>
            <person name="Young S.K."/>
            <person name="Zeng Q."/>
            <person name="Gargeya S."/>
            <person name="Fitzgerald M."/>
            <person name="Haas B."/>
            <person name="Abouelleil A."/>
            <person name="Alvarado L."/>
            <person name="Arachchi H.M."/>
            <person name="Berlin A."/>
            <person name="Chapman S.B."/>
            <person name="Gearin G."/>
            <person name="Goldberg J."/>
            <person name="Griggs A."/>
            <person name="Gujja S."/>
            <person name="Hansen M."/>
            <person name="Heiman D."/>
            <person name="Howarth C."/>
            <person name="Larimer J."/>
            <person name="Lui A."/>
            <person name="MacDonald P.J.P."/>
            <person name="McCowen C."/>
            <person name="Montmayeur A."/>
            <person name="Murphy C."/>
            <person name="Neiman D."/>
            <person name="Pearson M."/>
            <person name="Priest M."/>
            <person name="Roberts A."/>
            <person name="Saif S."/>
            <person name="Shea T."/>
            <person name="Sisk P."/>
            <person name="Stolte C."/>
            <person name="Sykes S."/>
            <person name="Wortman J."/>
            <person name="Nusbaum C."/>
            <person name="Birren B."/>
        </authorList>
    </citation>
    <scope>NUCLEOTIDE SEQUENCE [LARGE SCALE GENOMIC DNA]</scope>
    <source>
        <strain evidence="3">ATCC 50505</strain>
    </source>
</reference>
<feature type="region of interest" description="Disordered" evidence="1">
    <location>
        <begin position="29"/>
        <end position="48"/>
    </location>
</feature>
<dbReference type="VEuPathDB" id="MicrosporidiaDB:VICG_01719"/>
<evidence type="ECO:0000256" key="1">
    <source>
        <dbReference type="SAM" id="MobiDB-lite"/>
    </source>
</evidence>
<proteinExistence type="predicted"/>
<organism evidence="2 3">
    <name type="scientific">Vittaforma corneae (strain ATCC 50505)</name>
    <name type="common">Microsporidian parasite</name>
    <name type="synonym">Nosema corneum</name>
    <dbReference type="NCBI Taxonomy" id="993615"/>
    <lineage>
        <taxon>Eukaryota</taxon>
        <taxon>Fungi</taxon>
        <taxon>Fungi incertae sedis</taxon>
        <taxon>Microsporidia</taxon>
        <taxon>Nosematidae</taxon>
        <taxon>Vittaforma</taxon>
    </lineage>
</organism>
<dbReference type="Proteomes" id="UP000011082">
    <property type="component" value="Unassembled WGS sequence"/>
</dbReference>
<dbReference type="RefSeq" id="XP_007605164.1">
    <property type="nucleotide sequence ID" value="XM_007605102.1"/>
</dbReference>